<feature type="compositionally biased region" description="Basic residues" evidence="1">
    <location>
        <begin position="137"/>
        <end position="147"/>
    </location>
</feature>
<keyword evidence="3" id="KW-1185">Reference proteome</keyword>
<organism evidence="2 3">
    <name type="scientific">Rubrimonas cliftonensis</name>
    <dbReference type="NCBI Taxonomy" id="89524"/>
    <lineage>
        <taxon>Bacteria</taxon>
        <taxon>Pseudomonadati</taxon>
        <taxon>Pseudomonadota</taxon>
        <taxon>Alphaproteobacteria</taxon>
        <taxon>Rhodobacterales</taxon>
        <taxon>Paracoccaceae</taxon>
        <taxon>Rubrimonas</taxon>
    </lineage>
</organism>
<dbReference type="Proteomes" id="UP000198703">
    <property type="component" value="Unassembled WGS sequence"/>
</dbReference>
<evidence type="ECO:0000256" key="1">
    <source>
        <dbReference type="SAM" id="MobiDB-lite"/>
    </source>
</evidence>
<sequence>MNFIRFKDPNEALGLAVRLLAGADAGPFAALPFAASTRLLTLMIDRGDYGFAAREGRAVGVVVWAFVDEAVAARSIAGGGPIKPGDLGGGESGLVLAFRAVDAAATAFLTRRLRDQVFAAAPSVRFVRDYGPGSSRRQRAVVMRRRQAPPEAHAPAGGSAPERPPSLRPPVTR</sequence>
<reference evidence="2 3" key="1">
    <citation type="submission" date="2016-10" db="EMBL/GenBank/DDBJ databases">
        <authorList>
            <person name="de Groot N.N."/>
        </authorList>
    </citation>
    <scope>NUCLEOTIDE SEQUENCE [LARGE SCALE GENOMIC DNA]</scope>
    <source>
        <strain evidence="2 3">DSM 15345</strain>
    </source>
</reference>
<gene>
    <name evidence="2" type="ORF">SAMN05444370_1364</name>
</gene>
<feature type="region of interest" description="Disordered" evidence="1">
    <location>
        <begin position="137"/>
        <end position="173"/>
    </location>
</feature>
<feature type="compositionally biased region" description="Pro residues" evidence="1">
    <location>
        <begin position="162"/>
        <end position="173"/>
    </location>
</feature>
<protein>
    <submittedName>
        <fullName evidence="2">Uncharacterized protein</fullName>
    </submittedName>
</protein>
<accession>A0A1H4G3G6</accession>
<dbReference type="RefSeq" id="WP_093256602.1">
    <property type="nucleotide sequence ID" value="NZ_FNQM01000036.1"/>
</dbReference>
<dbReference type="EMBL" id="FNQM01000036">
    <property type="protein sequence ID" value="SEB04125.1"/>
    <property type="molecule type" value="Genomic_DNA"/>
</dbReference>
<evidence type="ECO:0000313" key="2">
    <source>
        <dbReference type="EMBL" id="SEB04125.1"/>
    </source>
</evidence>
<evidence type="ECO:0000313" key="3">
    <source>
        <dbReference type="Proteomes" id="UP000198703"/>
    </source>
</evidence>
<dbReference type="AlphaFoldDB" id="A0A1H4G3G6"/>
<proteinExistence type="predicted"/>
<name>A0A1H4G3G6_9RHOB</name>